<dbReference type="Gene3D" id="3.100.10.20">
    <property type="entry name" value="CRISPR-associated endonuclease Cas1, N-terminal domain"/>
    <property type="match status" value="1"/>
</dbReference>
<evidence type="ECO:0000256" key="6">
    <source>
        <dbReference type="ARBA" id="ARBA00023118"/>
    </source>
</evidence>
<dbReference type="Pfam" id="PF01867">
    <property type="entry name" value="Cas_Cas1"/>
    <property type="match status" value="1"/>
</dbReference>
<dbReference type="Gene3D" id="1.20.120.920">
    <property type="entry name" value="CRISPR-associated endonuclease Cas1, C-terminal domain"/>
    <property type="match status" value="1"/>
</dbReference>
<dbReference type="NCBIfam" id="TIGR00287">
    <property type="entry name" value="cas1"/>
    <property type="match status" value="1"/>
</dbReference>
<dbReference type="GO" id="GO:0016787">
    <property type="term" value="F:hydrolase activity"/>
    <property type="evidence" value="ECO:0007669"/>
    <property type="project" value="UniProtKB-KW"/>
</dbReference>
<dbReference type="InterPro" id="IPR050646">
    <property type="entry name" value="Cas1"/>
</dbReference>
<keyword evidence="3 10" id="KW-0255">Endonuclease</keyword>
<dbReference type="GO" id="GO:0003677">
    <property type="term" value="F:DNA binding"/>
    <property type="evidence" value="ECO:0007669"/>
    <property type="project" value="UniProtKB-KW"/>
</dbReference>
<dbReference type="PANTHER" id="PTHR34353">
    <property type="entry name" value="CRISPR-ASSOCIATED ENDONUCLEASE CAS1 1"/>
    <property type="match status" value="1"/>
</dbReference>
<organism evidence="10 11">
    <name type="scientific">Lachnospira eligens CAG:72</name>
    <dbReference type="NCBI Taxonomy" id="1263077"/>
    <lineage>
        <taxon>Bacteria</taxon>
        <taxon>Bacillati</taxon>
        <taxon>Bacillota</taxon>
        <taxon>Clostridia</taxon>
        <taxon>Lachnospirales</taxon>
        <taxon>Lachnospiraceae</taxon>
        <taxon>Lachnospira</taxon>
    </lineage>
</organism>
<evidence type="ECO:0000256" key="4">
    <source>
        <dbReference type="ARBA" id="ARBA00022801"/>
    </source>
</evidence>
<proteinExistence type="predicted"/>
<comment type="caution">
    <text evidence="10">The sequence shown here is derived from an EMBL/GenBank/DDBJ whole genome shotgun (WGS) entry which is preliminary data.</text>
</comment>
<evidence type="ECO:0000256" key="5">
    <source>
        <dbReference type="ARBA" id="ARBA00022842"/>
    </source>
</evidence>
<dbReference type="InterPro" id="IPR019855">
    <property type="entry name" value="CRISPR-assoc_Cas1_NMENI"/>
</dbReference>
<dbReference type="InterPro" id="IPR042206">
    <property type="entry name" value="CRISPR-assoc_Cas1_C"/>
</dbReference>
<dbReference type="GO" id="GO:0051607">
    <property type="term" value="P:defense response to virus"/>
    <property type="evidence" value="ECO:0007669"/>
    <property type="project" value="UniProtKB-KW"/>
</dbReference>
<keyword evidence="7" id="KW-0238">DNA-binding</keyword>
<dbReference type="NCBIfam" id="TIGR03639">
    <property type="entry name" value="cas1_NMENI"/>
    <property type="match status" value="1"/>
</dbReference>
<gene>
    <name evidence="10" type="ORF">BN765_01273</name>
</gene>
<dbReference type="Proteomes" id="UP000018175">
    <property type="component" value="Unassembled WGS sequence"/>
</dbReference>
<sequence>MGYKVILIENDVKMSIKLNNIIINKEGHDIWISVDDVSLLVIDNMKITLTSRMLSYLAEHNVGMIFCDAKHLPIGYYCDYDNHSHISKILNYQIQYSQTEYDKLWKKIIIAKLNNQAGVLEILGKDNAIALKIKEYCDEITDGDKSNREAHGAKVYFNELMGTSFSRGNEDLLLNSGLDYGYTIIRSYIARLCVGYGLNCQIGIHHKNEYNRFNLVDDLMEPLRPIVDLYTYRIWRDRNFLRQIIDTK</sequence>
<evidence type="ECO:0000256" key="2">
    <source>
        <dbReference type="ARBA" id="ARBA00022723"/>
    </source>
</evidence>
<evidence type="ECO:0000256" key="9">
    <source>
        <dbReference type="ARBA" id="ARBA00038592"/>
    </source>
</evidence>
<comment type="subunit">
    <text evidence="9">Homodimer, forms a heterotetramer with a Cas2 homodimer.</text>
</comment>
<evidence type="ECO:0000313" key="11">
    <source>
        <dbReference type="Proteomes" id="UP000018175"/>
    </source>
</evidence>
<name>R5ZGC4_9FIRM</name>
<dbReference type="EMBL" id="CBBU010000028">
    <property type="protein sequence ID" value="CDA38833.1"/>
    <property type="molecule type" value="Genomic_DNA"/>
</dbReference>
<evidence type="ECO:0000256" key="3">
    <source>
        <dbReference type="ARBA" id="ARBA00022759"/>
    </source>
</evidence>
<dbReference type="GO" id="GO:0046872">
    <property type="term" value="F:metal ion binding"/>
    <property type="evidence" value="ECO:0007669"/>
    <property type="project" value="UniProtKB-KW"/>
</dbReference>
<accession>R5ZGC4</accession>
<keyword evidence="1" id="KW-0540">Nuclease</keyword>
<keyword evidence="6" id="KW-0051">Antiviral defense</keyword>
<dbReference type="PANTHER" id="PTHR34353:SF2">
    <property type="entry name" value="CRISPR-ASSOCIATED ENDONUCLEASE CAS1 1"/>
    <property type="match status" value="1"/>
</dbReference>
<dbReference type="GO" id="GO:0004520">
    <property type="term" value="F:DNA endonuclease activity"/>
    <property type="evidence" value="ECO:0007669"/>
    <property type="project" value="InterPro"/>
</dbReference>
<evidence type="ECO:0000256" key="8">
    <source>
        <dbReference type="ARBA" id="ARBA00023211"/>
    </source>
</evidence>
<keyword evidence="5" id="KW-0460">Magnesium</keyword>
<keyword evidence="2" id="KW-0479">Metal-binding</keyword>
<dbReference type="InterPro" id="IPR002729">
    <property type="entry name" value="CRISPR-assoc_Cas1"/>
</dbReference>
<dbReference type="AlphaFoldDB" id="R5ZGC4"/>
<evidence type="ECO:0000256" key="7">
    <source>
        <dbReference type="ARBA" id="ARBA00023125"/>
    </source>
</evidence>
<keyword evidence="4" id="KW-0378">Hydrolase</keyword>
<evidence type="ECO:0000256" key="1">
    <source>
        <dbReference type="ARBA" id="ARBA00022722"/>
    </source>
</evidence>
<evidence type="ECO:0000313" key="10">
    <source>
        <dbReference type="EMBL" id="CDA38833.1"/>
    </source>
</evidence>
<protein>
    <submittedName>
        <fullName evidence="10">CRISPR-associated endonuclease Cas1</fullName>
    </submittedName>
</protein>
<dbReference type="InterPro" id="IPR042211">
    <property type="entry name" value="CRISPR-assoc_Cas1_N"/>
</dbReference>
<reference evidence="10" key="1">
    <citation type="submission" date="2012-11" db="EMBL/GenBank/DDBJ databases">
        <title>Dependencies among metagenomic species, viruses, plasmids and units of genetic variation.</title>
        <authorList>
            <person name="Nielsen H.B."/>
            <person name="Almeida M."/>
            <person name="Juncker A.S."/>
            <person name="Rasmussen S."/>
            <person name="Li J."/>
            <person name="Sunagawa S."/>
            <person name="Plichta D."/>
            <person name="Gautier L."/>
            <person name="Le Chatelier E."/>
            <person name="Peletier E."/>
            <person name="Bonde I."/>
            <person name="Nielsen T."/>
            <person name="Manichanh C."/>
            <person name="Arumugam M."/>
            <person name="Batto J."/>
            <person name="Santos M.B.Q.D."/>
            <person name="Blom N."/>
            <person name="Borruel N."/>
            <person name="Burgdorf K.S."/>
            <person name="Boumezbeur F."/>
            <person name="Casellas F."/>
            <person name="Dore J."/>
            <person name="Guarner F."/>
            <person name="Hansen T."/>
            <person name="Hildebrand F."/>
            <person name="Kaas R.S."/>
            <person name="Kennedy S."/>
            <person name="Kristiansen K."/>
            <person name="Kultima J.R."/>
            <person name="Leonard P."/>
            <person name="Levenez F."/>
            <person name="Lund O."/>
            <person name="Moumen B."/>
            <person name="Le Paslier D."/>
            <person name="Pons N."/>
            <person name="Pedersen O."/>
            <person name="Prifti E."/>
            <person name="Qin J."/>
            <person name="Raes J."/>
            <person name="Tap J."/>
            <person name="Tims S."/>
            <person name="Ussery D.W."/>
            <person name="Yamada T."/>
            <person name="MetaHit consortium"/>
            <person name="Renault P."/>
            <person name="Sicheritz-Ponten T."/>
            <person name="Bork P."/>
            <person name="Wang J."/>
            <person name="Brunak S."/>
            <person name="Ehrlich S.D."/>
        </authorList>
    </citation>
    <scope>NUCLEOTIDE SEQUENCE [LARGE SCALE GENOMIC DNA]</scope>
</reference>
<keyword evidence="8" id="KW-0464">Manganese</keyword>
<dbReference type="GO" id="GO:0043571">
    <property type="term" value="P:maintenance of CRISPR repeat elements"/>
    <property type="evidence" value="ECO:0007669"/>
    <property type="project" value="InterPro"/>
</dbReference>